<feature type="transmembrane region" description="Helical" evidence="1">
    <location>
        <begin position="6"/>
        <end position="28"/>
    </location>
</feature>
<name>A0A4V3CIP8_9BURK</name>
<keyword evidence="1" id="KW-0472">Membrane</keyword>
<evidence type="ECO:0000313" key="3">
    <source>
        <dbReference type="Proteomes" id="UP000295357"/>
    </source>
</evidence>
<dbReference type="RefSeq" id="WP_133604960.1">
    <property type="nucleotide sequence ID" value="NZ_JAUFPJ010000003.1"/>
</dbReference>
<proteinExistence type="predicted"/>
<dbReference type="AlphaFoldDB" id="A0A4V3CIP8"/>
<evidence type="ECO:0000256" key="1">
    <source>
        <dbReference type="SAM" id="Phobius"/>
    </source>
</evidence>
<accession>A0A4V3CIP8</accession>
<keyword evidence="1" id="KW-1133">Transmembrane helix</keyword>
<comment type="caution">
    <text evidence="2">The sequence shown here is derived from an EMBL/GenBank/DDBJ whole genome shotgun (WGS) entry which is preliminary data.</text>
</comment>
<gene>
    <name evidence="2" type="ORF">DFR39_10917</name>
</gene>
<keyword evidence="3" id="KW-1185">Reference proteome</keyword>
<reference evidence="2 3" key="1">
    <citation type="submission" date="2019-03" db="EMBL/GenBank/DDBJ databases">
        <title>Genomic Encyclopedia of Type Strains, Phase IV (KMG-IV): sequencing the most valuable type-strain genomes for metagenomic binning, comparative biology and taxonomic classification.</title>
        <authorList>
            <person name="Goeker M."/>
        </authorList>
    </citation>
    <scope>NUCLEOTIDE SEQUENCE [LARGE SCALE GENOMIC DNA]</scope>
    <source>
        <strain evidence="2 3">DSM 25082</strain>
    </source>
</reference>
<feature type="transmembrane region" description="Helical" evidence="1">
    <location>
        <begin position="49"/>
        <end position="66"/>
    </location>
</feature>
<dbReference type="EMBL" id="SNXE01000009">
    <property type="protein sequence ID" value="TDP06344.1"/>
    <property type="molecule type" value="Genomic_DNA"/>
</dbReference>
<evidence type="ECO:0000313" key="2">
    <source>
        <dbReference type="EMBL" id="TDP06344.1"/>
    </source>
</evidence>
<keyword evidence="1" id="KW-0812">Transmembrane</keyword>
<dbReference type="Proteomes" id="UP000295357">
    <property type="component" value="Unassembled WGS sequence"/>
</dbReference>
<protein>
    <submittedName>
        <fullName evidence="2">Uncharacterized protein</fullName>
    </submittedName>
</protein>
<organism evidence="2 3">
    <name type="scientific">Roseateles asaccharophilus</name>
    <dbReference type="NCBI Taxonomy" id="582607"/>
    <lineage>
        <taxon>Bacteria</taxon>
        <taxon>Pseudomonadati</taxon>
        <taxon>Pseudomonadota</taxon>
        <taxon>Betaproteobacteria</taxon>
        <taxon>Burkholderiales</taxon>
        <taxon>Sphaerotilaceae</taxon>
        <taxon>Roseateles</taxon>
    </lineage>
</organism>
<sequence>MGTPSFIHLLAIAYGLVLIAAVFLRSPLTEAMRIDSLFLPGAGESTRPLNGLLGLLIGGYAAWSLLGA</sequence>
<dbReference type="OrthoDB" id="9957248at2"/>